<accession>A0A235EH42</accession>
<dbReference type="InterPro" id="IPR001387">
    <property type="entry name" value="Cro/C1-type_HTH"/>
</dbReference>
<dbReference type="GO" id="GO:0003677">
    <property type="term" value="F:DNA binding"/>
    <property type="evidence" value="ECO:0007669"/>
    <property type="project" value="InterPro"/>
</dbReference>
<proteinExistence type="predicted"/>
<sequence length="91" mass="10279">MFVYPTSQGELIRAARGTRTQAEFAKLLGCDRSCLSRYEREQLGASPMVISRCLDIVAKSMRSSEETPRPYERALAQARRVVAELERLGDK</sequence>
<gene>
    <name evidence="1" type="ORF">CBY09_21340</name>
</gene>
<dbReference type="SUPFAM" id="SSF47413">
    <property type="entry name" value="lambda repressor-like DNA-binding domains"/>
    <property type="match status" value="1"/>
</dbReference>
<name>A0A235EH42_9BURK</name>
<dbReference type="OrthoDB" id="9132887at2"/>
<evidence type="ECO:0000313" key="2">
    <source>
        <dbReference type="Proteomes" id="UP000215441"/>
    </source>
</evidence>
<dbReference type="Proteomes" id="UP000215441">
    <property type="component" value="Unassembled WGS sequence"/>
</dbReference>
<comment type="caution">
    <text evidence="1">The sequence shown here is derived from an EMBL/GenBank/DDBJ whole genome shotgun (WGS) entry which is preliminary data.</text>
</comment>
<dbReference type="AlphaFoldDB" id="A0A235EH42"/>
<keyword evidence="2" id="KW-1185">Reference proteome</keyword>
<dbReference type="InterPro" id="IPR010982">
    <property type="entry name" value="Lambda_DNA-bd_dom_sf"/>
</dbReference>
<protein>
    <recommendedName>
        <fullName evidence="3">HTH cro/C1-type domain-containing protein</fullName>
    </recommendedName>
</protein>
<dbReference type="Gene3D" id="1.10.260.40">
    <property type="entry name" value="lambda repressor-like DNA-binding domains"/>
    <property type="match status" value="1"/>
</dbReference>
<organism evidence="1 2">
    <name type="scientific">Acidovorax kalamii</name>
    <dbReference type="NCBI Taxonomy" id="2004485"/>
    <lineage>
        <taxon>Bacteria</taxon>
        <taxon>Pseudomonadati</taxon>
        <taxon>Pseudomonadota</taxon>
        <taxon>Betaproteobacteria</taxon>
        <taxon>Burkholderiales</taxon>
        <taxon>Comamonadaceae</taxon>
        <taxon>Acidovorax</taxon>
    </lineage>
</organism>
<evidence type="ECO:0008006" key="3">
    <source>
        <dbReference type="Google" id="ProtNLM"/>
    </source>
</evidence>
<dbReference type="CDD" id="cd00093">
    <property type="entry name" value="HTH_XRE"/>
    <property type="match status" value="1"/>
</dbReference>
<evidence type="ECO:0000313" key="1">
    <source>
        <dbReference type="EMBL" id="OYD48093.1"/>
    </source>
</evidence>
<reference evidence="1 2" key="1">
    <citation type="submission" date="2017-07" db="EMBL/GenBank/DDBJ databases">
        <title>Acidovorax KNDSW TSA 6 genome sequence and assembly.</title>
        <authorList>
            <person name="Mayilraj S."/>
        </authorList>
    </citation>
    <scope>NUCLEOTIDE SEQUENCE [LARGE SCALE GENOMIC DNA]</scope>
    <source>
        <strain evidence="1 2">KNDSW-TSA6</strain>
    </source>
</reference>
<dbReference type="EMBL" id="NOIG01000013">
    <property type="protein sequence ID" value="OYD48093.1"/>
    <property type="molecule type" value="Genomic_DNA"/>
</dbReference>